<evidence type="ECO:0000313" key="11">
    <source>
        <dbReference type="Proteomes" id="UP000297834"/>
    </source>
</evidence>
<dbReference type="PANTHER" id="PTHR35272">
    <property type="entry name" value="THIOL:DISULFIDE INTERCHANGE PROTEIN DSBC-RELATED"/>
    <property type="match status" value="1"/>
</dbReference>
<dbReference type="InterPro" id="IPR051470">
    <property type="entry name" value="Thiol:disulfide_interchange"/>
</dbReference>
<dbReference type="Pfam" id="PF10411">
    <property type="entry name" value="DsbC_N"/>
    <property type="match status" value="1"/>
</dbReference>
<evidence type="ECO:0000256" key="6">
    <source>
        <dbReference type="ARBA" id="ARBA00023284"/>
    </source>
</evidence>
<comment type="caution">
    <text evidence="10">The sequence shown here is derived from an EMBL/GenBank/DDBJ whole genome shotgun (WGS) entry which is preliminary data.</text>
</comment>
<dbReference type="SUPFAM" id="SSF52833">
    <property type="entry name" value="Thioredoxin-like"/>
    <property type="match status" value="1"/>
</dbReference>
<dbReference type="InterPro" id="IPR018950">
    <property type="entry name" value="DiS-bond_isomerase_DsbC/G_N"/>
</dbReference>
<evidence type="ECO:0000313" key="10">
    <source>
        <dbReference type="EMBL" id="TEU28498.1"/>
    </source>
</evidence>
<sequence>MRFVLTSMAAVILGFSLSGCSNADTSSAPDNSMTATTPAAGEALDITERNANNRFKDTLSKSLKAAGINAKVTNVRRTELPNMYWVSLDGLPSVYATADGKYIFQGDVVRLDKNNVHNISEELQSGDTKALLASVKQQDTITYKPSGNTRAVVYVFTDASCPYCHKLHEEMANINAKGIEVRYLAWPRAEQFVPAMVAIWCSEDRAAAFNTAIKGLPVNAPQCKNPVMEHHSLGQQIGVNGTPAIYSVDGKYLGGYLTADELAKRLGL</sequence>
<dbReference type="InterPro" id="IPR036249">
    <property type="entry name" value="Thioredoxin-like_sf"/>
</dbReference>
<dbReference type="PANTHER" id="PTHR35272:SF3">
    <property type="entry name" value="THIOL:DISULFIDE INTERCHANGE PROTEIN DSBC"/>
    <property type="match status" value="1"/>
</dbReference>
<evidence type="ECO:0000256" key="1">
    <source>
        <dbReference type="ARBA" id="ARBA00004418"/>
    </source>
</evidence>
<protein>
    <recommendedName>
        <fullName evidence="7">Thiol:disulfide interchange protein</fullName>
    </recommendedName>
</protein>
<accession>A0A4Y7XDA9</accession>
<organism evidence="10 11">
    <name type="scientific">Alkanindiges illinoisensis</name>
    <dbReference type="NCBI Taxonomy" id="197183"/>
    <lineage>
        <taxon>Bacteria</taxon>
        <taxon>Pseudomonadati</taxon>
        <taxon>Pseudomonadota</taxon>
        <taxon>Gammaproteobacteria</taxon>
        <taxon>Moraxellales</taxon>
        <taxon>Moraxellaceae</taxon>
        <taxon>Alkanindiges</taxon>
    </lineage>
</organism>
<evidence type="ECO:0000256" key="2">
    <source>
        <dbReference type="ARBA" id="ARBA00009813"/>
    </source>
</evidence>
<reference evidence="10 11" key="1">
    <citation type="submission" date="2019-03" db="EMBL/GenBank/DDBJ databases">
        <title>Alkanindiges illinoisensis: a potential pathogenic isolated from ascites of a gastric cancer patient with abdominal metastasis.</title>
        <authorList>
            <person name="Hu X."/>
            <person name="Yang B."/>
            <person name="Yan X."/>
            <person name="Lin L."/>
            <person name="Zhao H."/>
            <person name="Zhou F."/>
            <person name="Su B."/>
            <person name="Chen J."/>
            <person name="Rui Y."/>
            <person name="Wang Q."/>
            <person name="Zheng L."/>
        </authorList>
    </citation>
    <scope>NUCLEOTIDE SEQUENCE [LARGE SCALE GENOMIC DNA]</scope>
    <source>
        <strain evidence="10 11">NFYY 23406</strain>
    </source>
</reference>
<evidence type="ECO:0000256" key="5">
    <source>
        <dbReference type="ARBA" id="ARBA00023157"/>
    </source>
</evidence>
<evidence type="ECO:0000259" key="9">
    <source>
        <dbReference type="Pfam" id="PF13098"/>
    </source>
</evidence>
<proteinExistence type="inferred from homology"/>
<feature type="domain" description="Thioredoxin-like fold" evidence="9">
    <location>
        <begin position="147"/>
        <end position="266"/>
    </location>
</feature>
<dbReference type="InterPro" id="IPR009094">
    <property type="entry name" value="DiS-bond_isomerase_DsbC/G_N_sf"/>
</dbReference>
<keyword evidence="6 7" id="KW-0676">Redox-active center</keyword>
<gene>
    <name evidence="10" type="ORF">E2B99_05755</name>
</gene>
<dbReference type="EMBL" id="SNTY01000017">
    <property type="protein sequence ID" value="TEU28498.1"/>
    <property type="molecule type" value="Genomic_DNA"/>
</dbReference>
<evidence type="ECO:0000256" key="4">
    <source>
        <dbReference type="ARBA" id="ARBA00022764"/>
    </source>
</evidence>
<dbReference type="OrthoDB" id="12976at2"/>
<evidence type="ECO:0000256" key="7">
    <source>
        <dbReference type="RuleBase" id="RU364038"/>
    </source>
</evidence>
<comment type="subcellular location">
    <subcellularLocation>
        <location evidence="1 7">Periplasm</location>
    </subcellularLocation>
</comment>
<comment type="similarity">
    <text evidence="2 7">Belongs to the thioredoxin family. DsbC subfamily.</text>
</comment>
<dbReference type="Proteomes" id="UP000297834">
    <property type="component" value="Unassembled WGS sequence"/>
</dbReference>
<dbReference type="InterPro" id="IPR033954">
    <property type="entry name" value="DiS-bond_Isoase_DsbC/G"/>
</dbReference>
<dbReference type="SUPFAM" id="SSF54423">
    <property type="entry name" value="DsbC/DsbG N-terminal domain-like"/>
    <property type="match status" value="1"/>
</dbReference>
<keyword evidence="4 7" id="KW-0574">Periplasm</keyword>
<dbReference type="Gene3D" id="3.40.30.10">
    <property type="entry name" value="Glutaredoxin"/>
    <property type="match status" value="1"/>
</dbReference>
<dbReference type="GO" id="GO:0042597">
    <property type="term" value="C:periplasmic space"/>
    <property type="evidence" value="ECO:0007669"/>
    <property type="project" value="UniProtKB-SubCell"/>
</dbReference>
<keyword evidence="5" id="KW-1015">Disulfide bond</keyword>
<name>A0A4Y7XDA9_9GAMM</name>
<evidence type="ECO:0000259" key="8">
    <source>
        <dbReference type="Pfam" id="PF10411"/>
    </source>
</evidence>
<feature type="chain" id="PRO_5021435919" description="Thiol:disulfide interchange protein" evidence="7">
    <location>
        <begin position="24"/>
        <end position="268"/>
    </location>
</feature>
<comment type="function">
    <text evidence="7">Required for disulfide bond formation in some periplasmic proteins. Acts by transferring its disulfide bond to other proteins and is reduced in the process.</text>
</comment>
<dbReference type="Gene3D" id="3.10.450.70">
    <property type="entry name" value="Disulphide bond isomerase, DsbC/G, N-terminal"/>
    <property type="match status" value="1"/>
</dbReference>
<dbReference type="PROSITE" id="PS51257">
    <property type="entry name" value="PROKAR_LIPOPROTEIN"/>
    <property type="match status" value="1"/>
</dbReference>
<dbReference type="RefSeq" id="WP_134244002.1">
    <property type="nucleotide sequence ID" value="NZ_SNTY01000017.1"/>
</dbReference>
<feature type="signal peptide" evidence="7">
    <location>
        <begin position="1"/>
        <end position="23"/>
    </location>
</feature>
<keyword evidence="3 7" id="KW-0732">Signal</keyword>
<dbReference type="Pfam" id="PF13098">
    <property type="entry name" value="Thioredoxin_2"/>
    <property type="match status" value="1"/>
</dbReference>
<dbReference type="InterPro" id="IPR012336">
    <property type="entry name" value="Thioredoxin-like_fold"/>
</dbReference>
<dbReference type="STRING" id="1120977.GCA_000619845_02107"/>
<dbReference type="CDD" id="cd03020">
    <property type="entry name" value="DsbA_DsbC_DsbG"/>
    <property type="match status" value="1"/>
</dbReference>
<evidence type="ECO:0000256" key="3">
    <source>
        <dbReference type="ARBA" id="ARBA00022729"/>
    </source>
</evidence>
<keyword evidence="11" id="KW-1185">Reference proteome</keyword>
<feature type="domain" description="Disulphide bond isomerase DsbC/G N-terminal" evidence="8">
    <location>
        <begin position="59"/>
        <end position="116"/>
    </location>
</feature>
<dbReference type="AlphaFoldDB" id="A0A4Y7XDA9"/>